<keyword evidence="5 7" id="KW-0570">Pentose shunt</keyword>
<dbReference type="InterPro" id="IPR013785">
    <property type="entry name" value="Aldolase_TIM"/>
</dbReference>
<dbReference type="GO" id="GO:0005975">
    <property type="term" value="P:carbohydrate metabolic process"/>
    <property type="evidence" value="ECO:0007669"/>
    <property type="project" value="InterPro"/>
</dbReference>
<comment type="catalytic activity">
    <reaction evidence="7">
        <text>D-sedoheptulose 7-phosphate + D-glyceraldehyde 3-phosphate = D-erythrose 4-phosphate + beta-D-fructose 6-phosphate</text>
        <dbReference type="Rhea" id="RHEA:17053"/>
        <dbReference type="ChEBI" id="CHEBI:16897"/>
        <dbReference type="ChEBI" id="CHEBI:57483"/>
        <dbReference type="ChEBI" id="CHEBI:57634"/>
        <dbReference type="ChEBI" id="CHEBI:59776"/>
        <dbReference type="EC" id="2.2.1.2"/>
    </reaction>
</comment>
<evidence type="ECO:0000256" key="8">
    <source>
        <dbReference type="SAM" id="MobiDB-lite"/>
    </source>
</evidence>
<comment type="pathway">
    <text evidence="1 7">Carbohydrate degradation; pentose phosphate pathway; D-glyceraldehyde 3-phosphate and beta-D-fructose 6-phosphate from D-ribose 5-phosphate and D-xylulose 5-phosphate (non-oxidative stage): step 2/3.</text>
</comment>
<feature type="region of interest" description="Disordered" evidence="8">
    <location>
        <begin position="265"/>
        <end position="284"/>
    </location>
</feature>
<dbReference type="Gene3D" id="3.20.20.70">
    <property type="entry name" value="Aldolase class I"/>
    <property type="match status" value="1"/>
</dbReference>
<evidence type="ECO:0000256" key="1">
    <source>
        <dbReference type="ARBA" id="ARBA00004857"/>
    </source>
</evidence>
<dbReference type="Pfam" id="PF00923">
    <property type="entry name" value="TAL_FSA"/>
    <property type="match status" value="1"/>
</dbReference>
<proteinExistence type="inferred from homology"/>
<protein>
    <recommendedName>
        <fullName evidence="3 7">Transaldolase</fullName>
        <ecNumber evidence="3 7">2.2.1.2</ecNumber>
    </recommendedName>
</protein>
<dbReference type="CDD" id="cd00957">
    <property type="entry name" value="Transaldolase_TalAB"/>
    <property type="match status" value="1"/>
</dbReference>
<feature type="compositionally biased region" description="Polar residues" evidence="8">
    <location>
        <begin position="272"/>
        <end position="283"/>
    </location>
</feature>
<dbReference type="EC" id="2.2.1.2" evidence="3 7"/>
<dbReference type="PROSITE" id="PS00958">
    <property type="entry name" value="TRANSALDOLASE_2"/>
    <property type="match status" value="1"/>
</dbReference>
<dbReference type="InterPro" id="IPR018225">
    <property type="entry name" value="Transaldolase_AS"/>
</dbReference>
<reference evidence="9" key="1">
    <citation type="submission" date="2020-10" db="EMBL/GenBank/DDBJ databases">
        <title>Unveiling of a novel bifunctional photoreceptor, Dualchrome1, isolated from a cosmopolitan green alga.</title>
        <authorList>
            <person name="Suzuki S."/>
            <person name="Kawachi M."/>
        </authorList>
    </citation>
    <scope>NUCLEOTIDE SEQUENCE</scope>
    <source>
        <strain evidence="9">NIES 2893</strain>
    </source>
</reference>
<keyword evidence="10" id="KW-1185">Reference proteome</keyword>
<keyword evidence="6" id="KW-0704">Schiff base</keyword>
<dbReference type="InterPro" id="IPR001585">
    <property type="entry name" value="TAL/FSA"/>
</dbReference>
<keyword evidence="4 7" id="KW-0808">Transferase</keyword>
<dbReference type="AlphaFoldDB" id="A0A830HKI6"/>
<dbReference type="GO" id="GO:0005737">
    <property type="term" value="C:cytoplasm"/>
    <property type="evidence" value="ECO:0007669"/>
    <property type="project" value="InterPro"/>
</dbReference>
<dbReference type="Proteomes" id="UP000660262">
    <property type="component" value="Unassembled WGS sequence"/>
</dbReference>
<dbReference type="InterPro" id="IPR004730">
    <property type="entry name" value="Transaldolase_1"/>
</dbReference>
<dbReference type="PANTHER" id="PTHR10683">
    <property type="entry name" value="TRANSALDOLASE"/>
    <property type="match status" value="1"/>
</dbReference>
<evidence type="ECO:0000256" key="2">
    <source>
        <dbReference type="ARBA" id="ARBA00008012"/>
    </source>
</evidence>
<dbReference type="PANTHER" id="PTHR10683:SF18">
    <property type="entry name" value="TRANSALDOLASE"/>
    <property type="match status" value="1"/>
</dbReference>
<evidence type="ECO:0000256" key="3">
    <source>
        <dbReference type="ARBA" id="ARBA00013151"/>
    </source>
</evidence>
<evidence type="ECO:0000313" key="9">
    <source>
        <dbReference type="EMBL" id="GHP07654.1"/>
    </source>
</evidence>
<comment type="caution">
    <text evidence="9">The sequence shown here is derived from an EMBL/GenBank/DDBJ whole genome shotgun (WGS) entry which is preliminary data.</text>
</comment>
<evidence type="ECO:0000256" key="5">
    <source>
        <dbReference type="ARBA" id="ARBA00023126"/>
    </source>
</evidence>
<evidence type="ECO:0000313" key="10">
    <source>
        <dbReference type="Proteomes" id="UP000660262"/>
    </source>
</evidence>
<organism evidence="9 10">
    <name type="scientific">Pycnococcus provasolii</name>
    <dbReference type="NCBI Taxonomy" id="41880"/>
    <lineage>
        <taxon>Eukaryota</taxon>
        <taxon>Viridiplantae</taxon>
        <taxon>Chlorophyta</taxon>
        <taxon>Pseudoscourfieldiophyceae</taxon>
        <taxon>Pseudoscourfieldiales</taxon>
        <taxon>Pycnococcaceae</taxon>
        <taxon>Pycnococcus</taxon>
    </lineage>
</organism>
<dbReference type="OrthoDB" id="2015515at2759"/>
<accession>A0A830HKI6</accession>
<evidence type="ECO:0000256" key="7">
    <source>
        <dbReference type="RuleBase" id="RU000501"/>
    </source>
</evidence>
<comment type="similarity">
    <text evidence="2">Belongs to the transaldolase family. Type 1 subfamily.</text>
</comment>
<gene>
    <name evidence="9" type="ORF">PPROV_000639600</name>
</gene>
<sequence>MTVLSIDSGDLNVVRAYAQTGFITDATTNPLFVSQAGLRGEGEYLEFVNEAVSYAKANAGSMSDDEVVNLAIDKLSVNLGLALMDIIDGNVSTEVDIRLSFDADASVERARRLIKLYEEAGCANAKGRVLVKLAGTWEGIQAARVLEAEGIRTNITLVFSEAQAKAAGDAKAHLISPFPGRVLEWSKVEYNVDAYTQDEDPGVVMVRNAQTFYNAHAMNTINMPASWRSSTGTEPLDQILALAGVDRMTIPPPLLESLASTTADLPRRVETSRSSTPAGSRTSMSEREFRYAMCVDGAANDKLAAGIRSFIGDTEKLTGVIEAQVG</sequence>
<evidence type="ECO:0000256" key="4">
    <source>
        <dbReference type="ARBA" id="ARBA00022679"/>
    </source>
</evidence>
<name>A0A830HKI6_9CHLO</name>
<evidence type="ECO:0000256" key="6">
    <source>
        <dbReference type="ARBA" id="ARBA00023270"/>
    </source>
</evidence>
<dbReference type="SUPFAM" id="SSF51569">
    <property type="entry name" value="Aldolase"/>
    <property type="match status" value="1"/>
</dbReference>
<dbReference type="GO" id="GO:0004801">
    <property type="term" value="F:transaldolase activity"/>
    <property type="evidence" value="ECO:0007669"/>
    <property type="project" value="UniProtKB-EC"/>
</dbReference>
<dbReference type="UniPathway" id="UPA00115">
    <property type="reaction ID" value="UER00414"/>
</dbReference>
<dbReference type="GO" id="GO:0006098">
    <property type="term" value="P:pentose-phosphate shunt"/>
    <property type="evidence" value="ECO:0007669"/>
    <property type="project" value="UniProtKB-UniPathway"/>
</dbReference>
<dbReference type="EMBL" id="BNJQ01000017">
    <property type="protein sequence ID" value="GHP07654.1"/>
    <property type="molecule type" value="Genomic_DNA"/>
</dbReference>
<comment type="function">
    <text evidence="7">Catalyzes the rate-limiting step of the non-oxidative phase in the pentose phosphate pathway. Catalyzes the reversible conversion of sedheptulose-7-phosphate and D-glyceraldehyde 3-phosphate into erythrose-4-phosphate and beta-D-fructose 6-phosphate.</text>
</comment>